<dbReference type="InterPro" id="IPR049326">
    <property type="entry name" value="Rhodopsin_dom_fungi"/>
</dbReference>
<evidence type="ECO:0000313" key="9">
    <source>
        <dbReference type="EMBL" id="CAF9933397.1"/>
    </source>
</evidence>
<evidence type="ECO:0000256" key="3">
    <source>
        <dbReference type="ARBA" id="ARBA00022989"/>
    </source>
</evidence>
<sequence>MLNGNPRGELVIKVTIACGILETVAVFLRLLARWKSKAAFAADDWWIVATLIPSYAMLAVGCLMVTIGGGGRHGATLTLYQVETFLKTVSAALIAYALTILMVKISILLMYRRIFDTEAFKRATWVIGAACVAWAVAAILCLVFQCHPISGMWNPEATFTNKCINLQAYYRAVASSNMALDVVILCMPLYMVWRLKLEASQKLMLSGIFALGGLVCVASLMRIITANLIQGVDLPYSLTTPYMWSQLEPTMAVVCACLTTYRPLFAGLRLKFLRTFSRGGRSSSRLNDNETFIDITPNSKRSSRWSKGGRRPSDNRELLRFERMNNQGTKGGLHVVNLSGVGFTPPTSGILSPVREDYGFPRSHGRGEDSYV</sequence>
<keyword evidence="3 7" id="KW-1133">Transmembrane helix</keyword>
<evidence type="ECO:0000256" key="7">
    <source>
        <dbReference type="SAM" id="Phobius"/>
    </source>
</evidence>
<dbReference type="GO" id="GO:0016020">
    <property type="term" value="C:membrane"/>
    <property type="evidence" value="ECO:0007669"/>
    <property type="project" value="UniProtKB-SubCell"/>
</dbReference>
<dbReference type="OrthoDB" id="5417844at2759"/>
<evidence type="ECO:0000256" key="5">
    <source>
        <dbReference type="ARBA" id="ARBA00038359"/>
    </source>
</evidence>
<dbReference type="PANTHER" id="PTHR33048:SF47">
    <property type="entry name" value="INTEGRAL MEMBRANE PROTEIN-RELATED"/>
    <property type="match status" value="1"/>
</dbReference>
<evidence type="ECO:0000256" key="4">
    <source>
        <dbReference type="ARBA" id="ARBA00023136"/>
    </source>
</evidence>
<evidence type="ECO:0000256" key="2">
    <source>
        <dbReference type="ARBA" id="ARBA00022692"/>
    </source>
</evidence>
<feature type="transmembrane region" description="Helical" evidence="7">
    <location>
        <begin position="44"/>
        <end position="69"/>
    </location>
</feature>
<evidence type="ECO:0000256" key="1">
    <source>
        <dbReference type="ARBA" id="ARBA00004141"/>
    </source>
</evidence>
<feature type="compositionally biased region" description="Basic residues" evidence="6">
    <location>
        <begin position="301"/>
        <end position="310"/>
    </location>
</feature>
<comment type="caution">
    <text evidence="9">The sequence shown here is derived from an EMBL/GenBank/DDBJ whole genome shotgun (WGS) entry which is preliminary data.</text>
</comment>
<feature type="transmembrane region" description="Helical" evidence="7">
    <location>
        <begin position="203"/>
        <end position="229"/>
    </location>
</feature>
<feature type="transmembrane region" description="Helical" evidence="7">
    <location>
        <begin position="123"/>
        <end position="145"/>
    </location>
</feature>
<evidence type="ECO:0000259" key="8">
    <source>
        <dbReference type="Pfam" id="PF20684"/>
    </source>
</evidence>
<evidence type="ECO:0000313" key="10">
    <source>
        <dbReference type="Proteomes" id="UP000664534"/>
    </source>
</evidence>
<organism evidence="9 10">
    <name type="scientific">Imshaugia aleurites</name>
    <dbReference type="NCBI Taxonomy" id="172621"/>
    <lineage>
        <taxon>Eukaryota</taxon>
        <taxon>Fungi</taxon>
        <taxon>Dikarya</taxon>
        <taxon>Ascomycota</taxon>
        <taxon>Pezizomycotina</taxon>
        <taxon>Lecanoromycetes</taxon>
        <taxon>OSLEUM clade</taxon>
        <taxon>Lecanoromycetidae</taxon>
        <taxon>Lecanorales</taxon>
        <taxon>Lecanorineae</taxon>
        <taxon>Parmeliaceae</taxon>
        <taxon>Imshaugia</taxon>
    </lineage>
</organism>
<dbReference type="PANTHER" id="PTHR33048">
    <property type="entry name" value="PTH11-LIKE INTEGRAL MEMBRANE PROTEIN (AFU_ORTHOLOGUE AFUA_5G11245)"/>
    <property type="match status" value="1"/>
</dbReference>
<feature type="domain" description="Rhodopsin" evidence="8">
    <location>
        <begin position="28"/>
        <end position="266"/>
    </location>
</feature>
<dbReference type="InterPro" id="IPR052337">
    <property type="entry name" value="SAT4-like"/>
</dbReference>
<keyword evidence="2 7" id="KW-0812">Transmembrane</keyword>
<feature type="transmembrane region" description="Helical" evidence="7">
    <location>
        <begin position="12"/>
        <end position="32"/>
    </location>
</feature>
<feature type="transmembrane region" description="Helical" evidence="7">
    <location>
        <begin position="168"/>
        <end position="191"/>
    </location>
</feature>
<evidence type="ECO:0000256" key="6">
    <source>
        <dbReference type="SAM" id="MobiDB-lite"/>
    </source>
</evidence>
<feature type="region of interest" description="Disordered" evidence="6">
    <location>
        <begin position="293"/>
        <end position="313"/>
    </location>
</feature>
<keyword evidence="10" id="KW-1185">Reference proteome</keyword>
<keyword evidence="4 7" id="KW-0472">Membrane</keyword>
<protein>
    <recommendedName>
        <fullName evidence="8">Rhodopsin domain-containing protein</fullName>
    </recommendedName>
</protein>
<dbReference type="Pfam" id="PF20684">
    <property type="entry name" value="Fung_rhodopsin"/>
    <property type="match status" value="1"/>
</dbReference>
<dbReference type="Proteomes" id="UP000664534">
    <property type="component" value="Unassembled WGS sequence"/>
</dbReference>
<name>A0A8H3IMF9_9LECA</name>
<feature type="transmembrane region" description="Helical" evidence="7">
    <location>
        <begin position="89"/>
        <end position="111"/>
    </location>
</feature>
<gene>
    <name evidence="9" type="ORF">IMSHALPRED_009340</name>
</gene>
<dbReference type="AlphaFoldDB" id="A0A8H3IMF9"/>
<dbReference type="EMBL" id="CAJPDT010000070">
    <property type="protein sequence ID" value="CAF9933397.1"/>
    <property type="molecule type" value="Genomic_DNA"/>
</dbReference>
<reference evidence="9" key="1">
    <citation type="submission" date="2021-03" db="EMBL/GenBank/DDBJ databases">
        <authorList>
            <person name="Tagirdzhanova G."/>
        </authorList>
    </citation>
    <scope>NUCLEOTIDE SEQUENCE</scope>
</reference>
<comment type="subcellular location">
    <subcellularLocation>
        <location evidence="1">Membrane</location>
        <topology evidence="1">Multi-pass membrane protein</topology>
    </subcellularLocation>
</comment>
<accession>A0A8H3IMF9</accession>
<comment type="similarity">
    <text evidence="5">Belongs to the SAT4 family.</text>
</comment>
<proteinExistence type="inferred from homology"/>